<keyword evidence="3 6" id="KW-0812">Transmembrane</keyword>
<keyword evidence="8" id="KW-1185">Reference proteome</keyword>
<evidence type="ECO:0000256" key="4">
    <source>
        <dbReference type="ARBA" id="ARBA00022989"/>
    </source>
</evidence>
<dbReference type="AlphaFoldDB" id="A0A968KU96"/>
<protein>
    <submittedName>
        <fullName evidence="7">CidA/LrgA family protein</fullName>
    </submittedName>
</protein>
<comment type="subcellular location">
    <subcellularLocation>
        <location evidence="1">Cell membrane</location>
        <topology evidence="1">Multi-pass membrane protein</topology>
    </subcellularLocation>
</comment>
<evidence type="ECO:0000256" key="2">
    <source>
        <dbReference type="ARBA" id="ARBA00022475"/>
    </source>
</evidence>
<feature type="transmembrane region" description="Helical" evidence="6">
    <location>
        <begin position="82"/>
        <end position="105"/>
    </location>
</feature>
<dbReference type="GO" id="GO:0005886">
    <property type="term" value="C:plasma membrane"/>
    <property type="evidence" value="ECO:0007669"/>
    <property type="project" value="UniProtKB-SubCell"/>
</dbReference>
<keyword evidence="2" id="KW-1003">Cell membrane</keyword>
<evidence type="ECO:0000256" key="1">
    <source>
        <dbReference type="ARBA" id="ARBA00004651"/>
    </source>
</evidence>
<evidence type="ECO:0000313" key="8">
    <source>
        <dbReference type="Proteomes" id="UP000778951"/>
    </source>
</evidence>
<proteinExistence type="predicted"/>
<dbReference type="Proteomes" id="UP000778951">
    <property type="component" value="Unassembled WGS sequence"/>
</dbReference>
<dbReference type="Pfam" id="PF03788">
    <property type="entry name" value="LrgA"/>
    <property type="match status" value="1"/>
</dbReference>
<organism evidence="7 8">
    <name type="scientific">Entomospira culicis</name>
    <dbReference type="NCBI Taxonomy" id="2719989"/>
    <lineage>
        <taxon>Bacteria</taxon>
        <taxon>Pseudomonadati</taxon>
        <taxon>Spirochaetota</taxon>
        <taxon>Spirochaetia</taxon>
        <taxon>Spirochaetales</taxon>
        <taxon>Spirochaetaceae</taxon>
        <taxon>Entomospira</taxon>
    </lineage>
</organism>
<evidence type="ECO:0000256" key="3">
    <source>
        <dbReference type="ARBA" id="ARBA00022692"/>
    </source>
</evidence>
<sequence>MIILEQLLILIGFGLLGHLVSLLVPLPGLILSMMFLFLALKFKWLKPERVGLLSNQLMAISGMLFIPMIVGILEYWEQVQSVIIPFLLVVTLGTLAPLMITGFVLEWMIKRQDAREVREIKLGK</sequence>
<keyword evidence="4 6" id="KW-1133">Transmembrane helix</keyword>
<feature type="transmembrane region" description="Helical" evidence="6">
    <location>
        <begin position="57"/>
        <end position="76"/>
    </location>
</feature>
<evidence type="ECO:0000313" key="7">
    <source>
        <dbReference type="EMBL" id="NIZ68915.1"/>
    </source>
</evidence>
<dbReference type="RefSeq" id="WP_167695027.1">
    <property type="nucleotide sequence ID" value="NZ_CP118181.1"/>
</dbReference>
<dbReference type="InterPro" id="IPR005538">
    <property type="entry name" value="LrgA/CidA"/>
</dbReference>
<evidence type="ECO:0000256" key="5">
    <source>
        <dbReference type="ARBA" id="ARBA00023136"/>
    </source>
</evidence>
<dbReference type="PANTHER" id="PTHR33931">
    <property type="entry name" value="HOLIN-LIKE PROTEIN CIDA-RELATED"/>
    <property type="match status" value="1"/>
</dbReference>
<evidence type="ECO:0000256" key="6">
    <source>
        <dbReference type="SAM" id="Phobius"/>
    </source>
</evidence>
<comment type="caution">
    <text evidence="7">The sequence shown here is derived from an EMBL/GenBank/DDBJ whole genome shotgun (WGS) entry which is preliminary data.</text>
</comment>
<accession>A0A968KU96</accession>
<dbReference type="EMBL" id="JAATLM010000001">
    <property type="protein sequence ID" value="NIZ68915.1"/>
    <property type="molecule type" value="Genomic_DNA"/>
</dbReference>
<keyword evidence="5 6" id="KW-0472">Membrane</keyword>
<dbReference type="PANTHER" id="PTHR33931:SF2">
    <property type="entry name" value="HOLIN-LIKE PROTEIN CIDA"/>
    <property type="match status" value="1"/>
</dbReference>
<reference evidence="7" key="1">
    <citation type="submission" date="2020-03" db="EMBL/GenBank/DDBJ databases">
        <title>Spirochaetal bacteria isolated from arthropods constitute a novel genus Entomospira genus novum within the order Spirochaetales.</title>
        <authorList>
            <person name="Grana-Miraglia L."/>
            <person name="Sikutova S."/>
            <person name="Fingerle V."/>
            <person name="Sing A."/>
            <person name="Castillo-Ramirez S."/>
            <person name="Margos G."/>
            <person name="Rudolf I."/>
        </authorList>
    </citation>
    <scope>NUCLEOTIDE SEQUENCE</scope>
    <source>
        <strain evidence="7">BR149</strain>
    </source>
</reference>
<gene>
    <name evidence="7" type="ORF">HCT48_01595</name>
</gene>
<name>A0A968KU96_9SPIO</name>